<proteinExistence type="predicted"/>
<comment type="caution">
    <text evidence="1">The sequence shown here is derived from an EMBL/GenBank/DDBJ whole genome shotgun (WGS) entry which is preliminary data.</text>
</comment>
<dbReference type="RefSeq" id="WP_381479711.1">
    <property type="nucleotide sequence ID" value="NZ_JBHTLT010000014.1"/>
</dbReference>
<organism evidence="1 2">
    <name type="scientific">Sporosarcina contaminans</name>
    <dbReference type="NCBI Taxonomy" id="633403"/>
    <lineage>
        <taxon>Bacteria</taxon>
        <taxon>Bacillati</taxon>
        <taxon>Bacillota</taxon>
        <taxon>Bacilli</taxon>
        <taxon>Bacillales</taxon>
        <taxon>Caryophanaceae</taxon>
        <taxon>Sporosarcina</taxon>
    </lineage>
</organism>
<keyword evidence="2" id="KW-1185">Reference proteome</keyword>
<evidence type="ECO:0000313" key="1">
    <source>
        <dbReference type="EMBL" id="MFD1204009.1"/>
    </source>
</evidence>
<sequence>MEKEFEKHQRTIFLAEKNEILFGNKFAKVDFVVNQKKRTIVALVKEFNTKNILSKGIAKCMPGDVFHADIGKAIALAKALEIDIPQEFLQAVQPTEVVKGMILLWSNGRKYRIDKADVSKKRYGLMNLSTGESFSYVHYENILTTSVIHDDTNAQYEEAS</sequence>
<protein>
    <submittedName>
        <fullName evidence="1">Uncharacterized protein</fullName>
    </submittedName>
</protein>
<evidence type="ECO:0000313" key="2">
    <source>
        <dbReference type="Proteomes" id="UP001597231"/>
    </source>
</evidence>
<gene>
    <name evidence="1" type="ORF">ACFQ38_02550</name>
</gene>
<accession>A0ABW3TUT5</accession>
<dbReference type="EMBL" id="JBHTLT010000014">
    <property type="protein sequence ID" value="MFD1204009.1"/>
    <property type="molecule type" value="Genomic_DNA"/>
</dbReference>
<name>A0ABW3TUT5_9BACL</name>
<dbReference type="Proteomes" id="UP001597231">
    <property type="component" value="Unassembled WGS sequence"/>
</dbReference>
<reference evidence="2" key="1">
    <citation type="journal article" date="2019" name="Int. J. Syst. Evol. Microbiol.">
        <title>The Global Catalogue of Microorganisms (GCM) 10K type strain sequencing project: providing services to taxonomists for standard genome sequencing and annotation.</title>
        <authorList>
            <consortium name="The Broad Institute Genomics Platform"/>
            <consortium name="The Broad Institute Genome Sequencing Center for Infectious Disease"/>
            <person name="Wu L."/>
            <person name="Ma J."/>
        </authorList>
    </citation>
    <scope>NUCLEOTIDE SEQUENCE [LARGE SCALE GENOMIC DNA]</scope>
    <source>
        <strain evidence="2">CCUG 53915</strain>
    </source>
</reference>